<dbReference type="InterPro" id="IPR022294">
    <property type="entry name" value="ABC-transptr_permeasesu"/>
</dbReference>
<feature type="transmembrane region" description="Helical" evidence="1">
    <location>
        <begin position="222"/>
        <end position="243"/>
    </location>
</feature>
<organism evidence="2 3">
    <name type="scientific">Clostridium niameyense</name>
    <dbReference type="NCBI Taxonomy" id="1622073"/>
    <lineage>
        <taxon>Bacteria</taxon>
        <taxon>Bacillati</taxon>
        <taxon>Bacillota</taxon>
        <taxon>Clostridia</taxon>
        <taxon>Eubacteriales</taxon>
        <taxon>Clostridiaceae</taxon>
        <taxon>Clostridium</taxon>
    </lineage>
</organism>
<dbReference type="RefSeq" id="WP_163249327.1">
    <property type="nucleotide sequence ID" value="NZ_SXDP01000006.1"/>
</dbReference>
<keyword evidence="1" id="KW-0812">Transmembrane</keyword>
<evidence type="ECO:0000256" key="1">
    <source>
        <dbReference type="SAM" id="Phobius"/>
    </source>
</evidence>
<comment type="caution">
    <text evidence="2">The sequence shown here is derived from an EMBL/GenBank/DDBJ whole genome shotgun (WGS) entry which is preliminary data.</text>
</comment>
<keyword evidence="3" id="KW-1185">Reference proteome</keyword>
<feature type="transmembrane region" description="Helical" evidence="1">
    <location>
        <begin position="165"/>
        <end position="184"/>
    </location>
</feature>
<accession>A0A6M0RCB0</accession>
<protein>
    <submittedName>
        <fullName evidence="2">Lantibiotic immunity ABC transporter MutG family permease subunit</fullName>
    </submittedName>
</protein>
<keyword evidence="1" id="KW-0472">Membrane</keyword>
<dbReference type="NCBIfam" id="TIGR03733">
    <property type="entry name" value="lanti_perm_MutG"/>
    <property type="match status" value="1"/>
</dbReference>
<name>A0A6M0RCB0_9CLOT</name>
<dbReference type="Proteomes" id="UP000473885">
    <property type="component" value="Unassembled WGS sequence"/>
</dbReference>
<feature type="transmembrane region" description="Helical" evidence="1">
    <location>
        <begin position="137"/>
        <end position="158"/>
    </location>
</feature>
<gene>
    <name evidence="2" type="ORF">FDF74_08535</name>
</gene>
<dbReference type="AlphaFoldDB" id="A0A6M0RCB0"/>
<feature type="transmembrane region" description="Helical" evidence="1">
    <location>
        <begin position="54"/>
        <end position="76"/>
    </location>
</feature>
<proteinExistence type="predicted"/>
<dbReference type="EMBL" id="SXDP01000006">
    <property type="protein sequence ID" value="NEZ47249.1"/>
    <property type="molecule type" value="Genomic_DNA"/>
</dbReference>
<dbReference type="CDD" id="cd21808">
    <property type="entry name" value="ABC-2_lan_permease_MutG"/>
    <property type="match status" value="1"/>
</dbReference>
<feature type="transmembrane region" description="Helical" evidence="1">
    <location>
        <begin position="97"/>
        <end position="125"/>
    </location>
</feature>
<keyword evidence="1" id="KW-1133">Transmembrane helix</keyword>
<feature type="transmembrane region" description="Helical" evidence="1">
    <location>
        <begin position="21"/>
        <end position="42"/>
    </location>
</feature>
<sequence>MDTFINGFKANFIKQKHSKISLIHIILPLIGALIFSLFFYNYPQFSNEKKLQVIIEIATSIFPLLIGIVTTIFLNIEEKNGRYRWFLAVGTSRTVNFCSFILYILFWGSISSFILWSFTLIGLVWQGVFIEEAVRLFFKLMVFFMIGNIFTYIFHVIISMRFGMGISLILSIFESVFVVFIGNMNNLDKWEAWKFLPHAFSVKISQITLWKNFGQSINVSCVTSWIMILAYTIILLIFSILWINRWEGKRSE</sequence>
<reference evidence="2 3" key="1">
    <citation type="submission" date="2019-04" db="EMBL/GenBank/DDBJ databases">
        <title>Genome sequencing of Clostridium botulinum Groups I-IV and Clostridium butyricum.</title>
        <authorList>
            <person name="Brunt J."/>
            <person name="Van Vliet A.H.M."/>
            <person name="Stringer S.C."/>
            <person name="Carter A.T."/>
            <person name="Peck M.W."/>
        </authorList>
    </citation>
    <scope>NUCLEOTIDE SEQUENCE [LARGE SCALE GENOMIC DNA]</scope>
    <source>
        <strain evidence="2 3">IFR 18/094</strain>
    </source>
</reference>
<evidence type="ECO:0000313" key="2">
    <source>
        <dbReference type="EMBL" id="NEZ47249.1"/>
    </source>
</evidence>
<evidence type="ECO:0000313" key="3">
    <source>
        <dbReference type="Proteomes" id="UP000473885"/>
    </source>
</evidence>